<reference evidence="10 11" key="1">
    <citation type="submission" date="2013-04" db="EMBL/GenBank/DDBJ databases">
        <title>The Genome Sequence of Parabacteroides gordonii DSM 23371.</title>
        <authorList>
            <consortium name="The Broad Institute Genomics Platform"/>
            <person name="Earl A."/>
            <person name="Ward D."/>
            <person name="Feldgarden M."/>
            <person name="Gevers D."/>
            <person name="Martens E."/>
            <person name="Sakamoto M."/>
            <person name="Benno Y."/>
            <person name="Suzuki N."/>
            <person name="Matsunaga N."/>
            <person name="Koshihara K."/>
            <person name="Seki M."/>
            <person name="Komiya H."/>
            <person name="Walker B."/>
            <person name="Young S."/>
            <person name="Zeng Q."/>
            <person name="Gargeya S."/>
            <person name="Fitzgerald M."/>
            <person name="Haas B."/>
            <person name="Abouelleil A."/>
            <person name="Allen A.W."/>
            <person name="Alvarado L."/>
            <person name="Arachchi H.M."/>
            <person name="Berlin A.M."/>
            <person name="Chapman S.B."/>
            <person name="Gainer-Dewar J."/>
            <person name="Goldberg J."/>
            <person name="Griggs A."/>
            <person name="Gujja S."/>
            <person name="Hansen M."/>
            <person name="Howarth C."/>
            <person name="Imamovic A."/>
            <person name="Ireland A."/>
            <person name="Larimer J."/>
            <person name="McCowan C."/>
            <person name="Murphy C."/>
            <person name="Pearson M."/>
            <person name="Poon T.W."/>
            <person name="Priest M."/>
            <person name="Roberts A."/>
            <person name="Saif S."/>
            <person name="Shea T."/>
            <person name="Sisk P."/>
            <person name="Sykes S."/>
            <person name="Wortman J."/>
            <person name="Nusbaum C."/>
            <person name="Birren B."/>
        </authorList>
    </citation>
    <scope>NUCLEOTIDE SEQUENCE [LARGE SCALE GENOMIC DNA]</scope>
    <source>
        <strain evidence="10 11">MS-1</strain>
    </source>
</reference>
<dbReference type="Proteomes" id="UP000033035">
    <property type="component" value="Unassembled WGS sequence"/>
</dbReference>
<dbReference type="RefSeq" id="WP_157395704.1">
    <property type="nucleotide sequence ID" value="NZ_AUAE01000009.1"/>
</dbReference>
<evidence type="ECO:0000313" key="11">
    <source>
        <dbReference type="Proteomes" id="UP000033035"/>
    </source>
</evidence>
<dbReference type="InterPro" id="IPR051547">
    <property type="entry name" value="TDP2-like"/>
</dbReference>
<dbReference type="STRING" id="1203610.HMPREF1536_01710"/>
<dbReference type="GO" id="GO:0046872">
    <property type="term" value="F:metal ion binding"/>
    <property type="evidence" value="ECO:0007669"/>
    <property type="project" value="UniProtKB-KW"/>
</dbReference>
<organism evidence="10 11">
    <name type="scientific">Parabacteroides gordonii MS-1 = DSM 23371</name>
    <dbReference type="NCBI Taxonomy" id="1203610"/>
    <lineage>
        <taxon>Bacteria</taxon>
        <taxon>Pseudomonadati</taxon>
        <taxon>Bacteroidota</taxon>
        <taxon>Bacteroidia</taxon>
        <taxon>Bacteroidales</taxon>
        <taxon>Tannerellaceae</taxon>
        <taxon>Parabacteroides</taxon>
    </lineage>
</organism>
<dbReference type="AlphaFoldDB" id="A0A0F5JJA5"/>
<evidence type="ECO:0000259" key="9">
    <source>
        <dbReference type="Pfam" id="PF03372"/>
    </source>
</evidence>
<comment type="cofactor">
    <cofactor evidence="1">
        <name>Mn(2+)</name>
        <dbReference type="ChEBI" id="CHEBI:29035"/>
    </cofactor>
</comment>
<dbReference type="GO" id="GO:0006281">
    <property type="term" value="P:DNA repair"/>
    <property type="evidence" value="ECO:0007669"/>
    <property type="project" value="UniProtKB-KW"/>
</dbReference>
<dbReference type="SUPFAM" id="SSF56219">
    <property type="entry name" value="DNase I-like"/>
    <property type="match status" value="1"/>
</dbReference>
<dbReference type="EMBL" id="AQHW01000011">
    <property type="protein sequence ID" value="KKB57901.1"/>
    <property type="molecule type" value="Genomic_DNA"/>
</dbReference>
<evidence type="ECO:0000256" key="4">
    <source>
        <dbReference type="ARBA" id="ARBA00022723"/>
    </source>
</evidence>
<keyword evidence="5" id="KW-0227">DNA damage</keyword>
<dbReference type="PATRIC" id="fig|1203610.3.peg.1755"/>
<proteinExistence type="predicted"/>
<protein>
    <recommendedName>
        <fullName evidence="9">Endonuclease/exonuclease/phosphatase domain-containing protein</fullName>
    </recommendedName>
</protein>
<dbReference type="InterPro" id="IPR005135">
    <property type="entry name" value="Endo/exonuclease/phosphatase"/>
</dbReference>
<evidence type="ECO:0000256" key="8">
    <source>
        <dbReference type="ARBA" id="ARBA00023204"/>
    </source>
</evidence>
<keyword evidence="8" id="KW-0234">DNA repair</keyword>
<comment type="caution">
    <text evidence="10">The sequence shown here is derived from an EMBL/GenBank/DDBJ whole genome shotgun (WGS) entry which is preliminary data.</text>
</comment>
<dbReference type="HOGENOM" id="CLU_079288_0_0_10"/>
<evidence type="ECO:0000256" key="1">
    <source>
        <dbReference type="ARBA" id="ARBA00001936"/>
    </source>
</evidence>
<dbReference type="Pfam" id="PF03372">
    <property type="entry name" value="Exo_endo_phos"/>
    <property type="match status" value="1"/>
</dbReference>
<evidence type="ECO:0000256" key="5">
    <source>
        <dbReference type="ARBA" id="ARBA00022763"/>
    </source>
</evidence>
<sequence length="311" mass="36166">MKNIICIFFLDVFLGISLKAQNEIQRTYERHWEQGYEKIRIISYNVFNGFDWKKDKDRQNRFVEWIRKQDPEILALQELCGFTQESLLAMAQQWGHPYAVILKENGYPVGITSKKPINLKAKLLENCGHGLLHVETYGYDILVTHLNPGDTDKRRAEAGFIVQYIKEKTLDKCLLMGDMNAHSPFDADYMEANAIELLMKYGGKQSHNLLDGNFDYSVISRFLSLPFIDVCRCYVPEDKRTTFPTAILMYLSRHQEVRKRVGERLDFILATPLIAKEVTDAFIYNEKDTDYLSDHYPVGIDLCIKDKQDKI</sequence>
<dbReference type="Gene3D" id="3.60.10.10">
    <property type="entry name" value="Endonuclease/exonuclease/phosphatase"/>
    <property type="match status" value="1"/>
</dbReference>
<dbReference type="GO" id="GO:0016787">
    <property type="term" value="F:hydrolase activity"/>
    <property type="evidence" value="ECO:0007669"/>
    <property type="project" value="UniProtKB-KW"/>
</dbReference>
<name>A0A0F5JJA5_9BACT</name>
<accession>A0A0F5JJA5</accession>
<feature type="domain" description="Endonuclease/exonuclease/phosphatase" evidence="9">
    <location>
        <begin position="42"/>
        <end position="295"/>
    </location>
</feature>
<keyword evidence="6" id="KW-0378">Hydrolase</keyword>
<dbReference type="PANTHER" id="PTHR15822">
    <property type="entry name" value="TRAF AND TNF RECEPTOR-ASSOCIATED PROTEIN"/>
    <property type="match status" value="1"/>
</dbReference>
<evidence type="ECO:0000256" key="3">
    <source>
        <dbReference type="ARBA" id="ARBA00022722"/>
    </source>
</evidence>
<dbReference type="PANTHER" id="PTHR15822:SF4">
    <property type="entry name" value="TYROSYL-DNA PHOSPHODIESTERASE 2"/>
    <property type="match status" value="1"/>
</dbReference>
<evidence type="ECO:0000313" key="10">
    <source>
        <dbReference type="EMBL" id="KKB57901.1"/>
    </source>
</evidence>
<evidence type="ECO:0000256" key="2">
    <source>
        <dbReference type="ARBA" id="ARBA00001946"/>
    </source>
</evidence>
<keyword evidence="3" id="KW-0540">Nuclease</keyword>
<evidence type="ECO:0000256" key="6">
    <source>
        <dbReference type="ARBA" id="ARBA00022801"/>
    </source>
</evidence>
<keyword evidence="11" id="KW-1185">Reference proteome</keyword>
<keyword evidence="4" id="KW-0479">Metal-binding</keyword>
<dbReference type="GO" id="GO:0004518">
    <property type="term" value="F:nuclease activity"/>
    <property type="evidence" value="ECO:0007669"/>
    <property type="project" value="UniProtKB-KW"/>
</dbReference>
<gene>
    <name evidence="10" type="ORF">HMPREF1536_01710</name>
</gene>
<keyword evidence="7" id="KW-0460">Magnesium</keyword>
<dbReference type="InterPro" id="IPR036691">
    <property type="entry name" value="Endo/exonu/phosph_ase_sf"/>
</dbReference>
<evidence type="ECO:0000256" key="7">
    <source>
        <dbReference type="ARBA" id="ARBA00022842"/>
    </source>
</evidence>
<comment type="cofactor">
    <cofactor evidence="2">
        <name>Mg(2+)</name>
        <dbReference type="ChEBI" id="CHEBI:18420"/>
    </cofactor>
</comment>